<dbReference type="Pfam" id="PF00072">
    <property type="entry name" value="Response_reg"/>
    <property type="match status" value="1"/>
</dbReference>
<evidence type="ECO:0000313" key="3">
    <source>
        <dbReference type="EMBL" id="AUD02181.1"/>
    </source>
</evidence>
<dbReference type="EMBL" id="CP025096">
    <property type="protein sequence ID" value="AUD02181.1"/>
    <property type="molecule type" value="Genomic_DNA"/>
</dbReference>
<dbReference type="PROSITE" id="PS50110">
    <property type="entry name" value="RESPONSE_REGULATORY"/>
    <property type="match status" value="1"/>
</dbReference>
<dbReference type="InterPro" id="IPR001789">
    <property type="entry name" value="Sig_transdc_resp-reg_receiver"/>
</dbReference>
<evidence type="ECO:0000259" key="2">
    <source>
        <dbReference type="PROSITE" id="PS50110"/>
    </source>
</evidence>
<dbReference type="Proteomes" id="UP000232883">
    <property type="component" value="Chromosome"/>
</dbReference>
<evidence type="ECO:0000256" key="1">
    <source>
        <dbReference type="PROSITE-ProRule" id="PRU00169"/>
    </source>
</evidence>
<keyword evidence="1" id="KW-0597">Phosphoprotein</keyword>
<accession>A0A2K8YX29</accession>
<name>A0A2K8YX29_9BACT</name>
<dbReference type="InterPro" id="IPR007492">
    <property type="entry name" value="LytTR_DNA-bd_dom"/>
</dbReference>
<dbReference type="SUPFAM" id="SSF52172">
    <property type="entry name" value="CheY-like"/>
    <property type="match status" value="1"/>
</dbReference>
<dbReference type="Gene3D" id="2.40.50.1020">
    <property type="entry name" value="LytTr DNA-binding domain"/>
    <property type="match status" value="1"/>
</dbReference>
<dbReference type="InterPro" id="IPR011006">
    <property type="entry name" value="CheY-like_superfamily"/>
</dbReference>
<dbReference type="SMART" id="SM00850">
    <property type="entry name" value="LytTR"/>
    <property type="match status" value="1"/>
</dbReference>
<protein>
    <recommendedName>
        <fullName evidence="2">Response regulatory domain-containing protein</fullName>
    </recommendedName>
</protein>
<feature type="domain" description="Response regulatory" evidence="2">
    <location>
        <begin position="4"/>
        <end position="117"/>
    </location>
</feature>
<dbReference type="SMART" id="SM00448">
    <property type="entry name" value="REC"/>
    <property type="match status" value="1"/>
</dbReference>
<proteinExistence type="predicted"/>
<dbReference type="KEGG" id="spir:CWM47_10320"/>
<feature type="modified residue" description="4-aspartylphosphate" evidence="1">
    <location>
        <position position="55"/>
    </location>
</feature>
<gene>
    <name evidence="3" type="ORF">CWM47_10320</name>
</gene>
<dbReference type="RefSeq" id="WP_100987900.1">
    <property type="nucleotide sequence ID" value="NZ_CP025096.1"/>
</dbReference>
<reference evidence="3 4" key="1">
    <citation type="submission" date="2017-11" db="EMBL/GenBank/DDBJ databases">
        <title>Taxonomic description and genome sequences of Spirosoma HA7 sp. nov., isolated from pollen microhabitat of Corylus avellana.</title>
        <authorList>
            <person name="Ambika Manirajan B."/>
            <person name="Suarez C."/>
            <person name="Ratering S."/>
            <person name="Geissler-Plaum R."/>
            <person name="Cardinale M."/>
            <person name="Sylvia S."/>
        </authorList>
    </citation>
    <scope>NUCLEOTIDE SEQUENCE [LARGE SCALE GENOMIC DNA]</scope>
    <source>
        <strain evidence="3 4">HA7</strain>
    </source>
</reference>
<evidence type="ECO:0000313" key="4">
    <source>
        <dbReference type="Proteomes" id="UP000232883"/>
    </source>
</evidence>
<dbReference type="Pfam" id="PF04397">
    <property type="entry name" value="LytTR"/>
    <property type="match status" value="1"/>
</dbReference>
<dbReference type="Gene3D" id="3.40.50.2300">
    <property type="match status" value="1"/>
</dbReference>
<dbReference type="OrthoDB" id="9802383at2"/>
<dbReference type="AlphaFoldDB" id="A0A2K8YX29"/>
<keyword evidence="4" id="KW-1185">Reference proteome</keyword>
<dbReference type="GO" id="GO:0003677">
    <property type="term" value="F:DNA binding"/>
    <property type="evidence" value="ECO:0007669"/>
    <property type="project" value="InterPro"/>
</dbReference>
<sequence>MTLSVAIIDDEQHAIDSVVRLIEGLPYLHLKQIFKDPLLALQDGSLDGIDLIFLDIRMPAFPYDGYDLIDMFGGRFKIIVMTAHEEYALKGYEYDIVTLLHKPITPKRFIRAVHKAYQLPEPSFQPDDRPSAATQLKDSIFLKIAATGGNYSFRQIKFSDIRFIRSQSQAIEIYLKDSSKIVPAGDLPLTKFYEDELPQDIFIRVHKSYIVSKLYIYEVAGNEILINRYPLEKDYDKIPIGDTHRENLMAFIKNNRS</sequence>
<organism evidence="3 4">
    <name type="scientific">Spirosoma pollinicola</name>
    <dbReference type="NCBI Taxonomy" id="2057025"/>
    <lineage>
        <taxon>Bacteria</taxon>
        <taxon>Pseudomonadati</taxon>
        <taxon>Bacteroidota</taxon>
        <taxon>Cytophagia</taxon>
        <taxon>Cytophagales</taxon>
        <taxon>Cytophagaceae</taxon>
        <taxon>Spirosoma</taxon>
    </lineage>
</organism>
<dbReference type="GO" id="GO:0000160">
    <property type="term" value="P:phosphorelay signal transduction system"/>
    <property type="evidence" value="ECO:0007669"/>
    <property type="project" value="InterPro"/>
</dbReference>